<organism evidence="1 2">
    <name type="scientific">Eretmocerus hayati</name>
    <dbReference type="NCBI Taxonomy" id="131215"/>
    <lineage>
        <taxon>Eukaryota</taxon>
        <taxon>Metazoa</taxon>
        <taxon>Ecdysozoa</taxon>
        <taxon>Arthropoda</taxon>
        <taxon>Hexapoda</taxon>
        <taxon>Insecta</taxon>
        <taxon>Pterygota</taxon>
        <taxon>Neoptera</taxon>
        <taxon>Endopterygota</taxon>
        <taxon>Hymenoptera</taxon>
        <taxon>Apocrita</taxon>
        <taxon>Proctotrupomorpha</taxon>
        <taxon>Chalcidoidea</taxon>
        <taxon>Aphelinidae</taxon>
        <taxon>Aphelininae</taxon>
        <taxon>Eretmocerus</taxon>
    </lineage>
</organism>
<gene>
    <name evidence="1" type="ORF">QAD02_001139</name>
</gene>
<accession>A0ACC2NFC1</accession>
<dbReference type="Proteomes" id="UP001239111">
    <property type="component" value="Chromosome 3"/>
</dbReference>
<sequence length="265" mass="29212">MDRVLVFVAVTIRVFYTTLAEISDSHGSHNVLRDSERCLNELLTSIKDYPYLVVIRSGDFPVCSGVIVSEMQILTSNQCTNRWPIEPLTVKIGCSNPLEGGTVIDVTNVIPHRQAYVGERGYSSDLAMLTLNRSILEDQFAKVADLNKEIDLIPEGTEASLVGWGSSPGVSSSFGFLGALKMQFVSNSICKAIYDNDMPEDLICASTSMPLCQGDVGGPLIVGEKVVGILSWGDCYKPGYPQVFASIAANIDWIEEEKRYFEYFW</sequence>
<dbReference type="EMBL" id="CM056743">
    <property type="protein sequence ID" value="KAJ8669880.1"/>
    <property type="molecule type" value="Genomic_DNA"/>
</dbReference>
<name>A0ACC2NFC1_9HYME</name>
<keyword evidence="2" id="KW-1185">Reference proteome</keyword>
<evidence type="ECO:0000313" key="2">
    <source>
        <dbReference type="Proteomes" id="UP001239111"/>
    </source>
</evidence>
<protein>
    <submittedName>
        <fullName evidence="1">Uncharacterized protein</fullName>
    </submittedName>
</protein>
<evidence type="ECO:0000313" key="1">
    <source>
        <dbReference type="EMBL" id="KAJ8669880.1"/>
    </source>
</evidence>
<reference evidence="1" key="1">
    <citation type="submission" date="2023-04" db="EMBL/GenBank/DDBJ databases">
        <title>A chromosome-level genome assembly of the parasitoid wasp Eretmocerus hayati.</title>
        <authorList>
            <person name="Zhong Y."/>
            <person name="Liu S."/>
            <person name="Liu Y."/>
        </authorList>
    </citation>
    <scope>NUCLEOTIDE SEQUENCE</scope>
    <source>
        <strain evidence="1">ZJU_SS_LIU_2023</strain>
    </source>
</reference>
<comment type="caution">
    <text evidence="1">The sequence shown here is derived from an EMBL/GenBank/DDBJ whole genome shotgun (WGS) entry which is preliminary data.</text>
</comment>
<proteinExistence type="predicted"/>